<dbReference type="AlphaFoldDB" id="A0A7C9VIS9"/>
<dbReference type="Gene3D" id="3.10.20.740">
    <property type="match status" value="1"/>
</dbReference>
<feature type="non-terminal residue" evidence="1">
    <location>
        <position position="51"/>
    </location>
</feature>
<dbReference type="InterPro" id="IPR000283">
    <property type="entry name" value="NADH_UbQ_OxRdtase_75kDa_su_CS"/>
</dbReference>
<sequence length="51" mass="5673">MTKILVDGKEIDVPAEYTLLQACEAAGAEIPRFCYHERLSIAGNCRMCLVE</sequence>
<evidence type="ECO:0000313" key="1">
    <source>
        <dbReference type="EMBL" id="NGX97009.1"/>
    </source>
</evidence>
<keyword evidence="2" id="KW-1185">Reference proteome</keyword>
<dbReference type="CDD" id="cd00207">
    <property type="entry name" value="fer2"/>
    <property type="match status" value="1"/>
</dbReference>
<dbReference type="EMBL" id="JAAMRR010000909">
    <property type="protein sequence ID" value="NGX97009.1"/>
    <property type="molecule type" value="Genomic_DNA"/>
</dbReference>
<dbReference type="GO" id="GO:0016020">
    <property type="term" value="C:membrane"/>
    <property type="evidence" value="ECO:0007669"/>
    <property type="project" value="InterPro"/>
</dbReference>
<dbReference type="InterPro" id="IPR001041">
    <property type="entry name" value="2Fe-2S_ferredoxin-type"/>
</dbReference>
<organism evidence="1 2">
    <name type="scientific">Candidatus Afipia apatlaquensis</name>
    <dbReference type="NCBI Taxonomy" id="2712852"/>
    <lineage>
        <taxon>Bacteria</taxon>
        <taxon>Pseudomonadati</taxon>
        <taxon>Pseudomonadota</taxon>
        <taxon>Alphaproteobacteria</taxon>
        <taxon>Hyphomicrobiales</taxon>
        <taxon>Nitrobacteraceae</taxon>
        <taxon>Afipia</taxon>
    </lineage>
</organism>
<comment type="caution">
    <text evidence="1">The sequence shown here is derived from an EMBL/GenBank/DDBJ whole genome shotgun (WGS) entry which is preliminary data.</text>
</comment>
<evidence type="ECO:0000313" key="2">
    <source>
        <dbReference type="Proteomes" id="UP000480266"/>
    </source>
</evidence>
<reference evidence="1" key="1">
    <citation type="submission" date="2020-02" db="EMBL/GenBank/DDBJ databases">
        <title>Draft genome sequence of Candidatus Afipia apatlaquensis IBT-C3, a potential strain for decolorization of textile dyes.</title>
        <authorList>
            <person name="Sanchez-Reyes A."/>
            <person name="Breton-Deval L."/>
            <person name="Mangelson H."/>
            <person name="Sanchez-Flores A."/>
        </authorList>
    </citation>
    <scope>NUCLEOTIDE SEQUENCE [LARGE SCALE GENOMIC DNA]</scope>
    <source>
        <strain evidence="1">IBT-C3</strain>
    </source>
</reference>
<dbReference type="Pfam" id="PF13510">
    <property type="entry name" value="Fer2_4"/>
    <property type="match status" value="1"/>
</dbReference>
<dbReference type="GO" id="GO:0042773">
    <property type="term" value="P:ATP synthesis coupled electron transport"/>
    <property type="evidence" value="ECO:0007669"/>
    <property type="project" value="InterPro"/>
</dbReference>
<dbReference type="Proteomes" id="UP000480266">
    <property type="component" value="Unassembled WGS sequence"/>
</dbReference>
<proteinExistence type="predicted"/>
<dbReference type="GO" id="GO:0051536">
    <property type="term" value="F:iron-sulfur cluster binding"/>
    <property type="evidence" value="ECO:0007669"/>
    <property type="project" value="InterPro"/>
</dbReference>
<dbReference type="InterPro" id="IPR036010">
    <property type="entry name" value="2Fe-2S_ferredoxin-like_sf"/>
</dbReference>
<dbReference type="PROSITE" id="PS00641">
    <property type="entry name" value="COMPLEX1_75K_1"/>
    <property type="match status" value="1"/>
</dbReference>
<accession>A0A7C9VIS9</accession>
<dbReference type="SUPFAM" id="SSF54292">
    <property type="entry name" value="2Fe-2S ferredoxin-like"/>
    <property type="match status" value="1"/>
</dbReference>
<gene>
    <name evidence="1" type="ORF">G4V63_17870</name>
</gene>
<dbReference type="GO" id="GO:0008137">
    <property type="term" value="F:NADH dehydrogenase (ubiquinone) activity"/>
    <property type="evidence" value="ECO:0007669"/>
    <property type="project" value="InterPro"/>
</dbReference>
<protein>
    <submittedName>
        <fullName evidence="1">2Fe-2S iron-sulfur cluster binding domain-containing protein</fullName>
    </submittedName>
</protein>
<name>A0A7C9VIS9_9BRAD</name>